<dbReference type="GO" id="GO:0005739">
    <property type="term" value="C:mitochondrion"/>
    <property type="evidence" value="ECO:0007669"/>
    <property type="project" value="TreeGrafter"/>
</dbReference>
<accession>A0A8B8TB16</accession>
<dbReference type="Pfam" id="PF03109">
    <property type="entry name" value="ABC1"/>
    <property type="match status" value="1"/>
</dbReference>
<name>A0A8B8TB16_CAMFR</name>
<dbReference type="GO" id="GO:0016301">
    <property type="term" value="F:kinase activity"/>
    <property type="evidence" value="ECO:0007669"/>
    <property type="project" value="UniProtKB-KW"/>
</dbReference>
<dbReference type="PANTHER" id="PTHR45890:SF1">
    <property type="entry name" value="AARF DOMAIN CONTAINING KINASE 2"/>
    <property type="match status" value="1"/>
</dbReference>
<dbReference type="AlphaFoldDB" id="A0A8B8TB16"/>
<evidence type="ECO:0000313" key="3">
    <source>
        <dbReference type="Proteomes" id="UP000694856"/>
    </source>
</evidence>
<comment type="similarity">
    <text evidence="1">Belongs to the protein kinase superfamily. ADCK protein kinase family.</text>
</comment>
<dbReference type="PANTHER" id="PTHR45890">
    <property type="entry name" value="AARF DOMAIN CONTAINING KINASE 2 (PREDICTED)"/>
    <property type="match status" value="1"/>
</dbReference>
<keyword evidence="4" id="KW-0418">Kinase</keyword>
<feature type="domain" description="ABC1 atypical kinase-like" evidence="2">
    <location>
        <begin position="440"/>
        <end position="531"/>
    </location>
</feature>
<evidence type="ECO:0000259" key="2">
    <source>
        <dbReference type="Pfam" id="PF03109"/>
    </source>
</evidence>
<dbReference type="RefSeq" id="XP_032339399.1">
    <property type="nucleotide sequence ID" value="XM_032483508.1"/>
</dbReference>
<dbReference type="CTD" id="90956"/>
<dbReference type="InterPro" id="IPR011009">
    <property type="entry name" value="Kinase-like_dom_sf"/>
</dbReference>
<proteinExistence type="inferred from homology"/>
<keyword evidence="4" id="KW-0808">Transferase</keyword>
<reference evidence="4" key="1">
    <citation type="submission" date="2025-08" db="UniProtKB">
        <authorList>
            <consortium name="RefSeq"/>
        </authorList>
    </citation>
    <scope>IDENTIFICATION</scope>
    <source>
        <tissue evidence="4">Ear skin</tissue>
    </source>
</reference>
<dbReference type="InterPro" id="IPR052402">
    <property type="entry name" value="ADCK_kinase"/>
</dbReference>
<dbReference type="InterPro" id="IPR004147">
    <property type="entry name" value="ABC1_dom"/>
</dbReference>
<gene>
    <name evidence="4" type="primary">ADCK2</name>
</gene>
<protein>
    <submittedName>
        <fullName evidence="4">Uncharacterized aarF domain-containing protein kinase 2 isoform X4</fullName>
    </submittedName>
</protein>
<keyword evidence="3" id="KW-1185">Reference proteome</keyword>
<evidence type="ECO:0000256" key="1">
    <source>
        <dbReference type="ARBA" id="ARBA00009670"/>
    </source>
</evidence>
<dbReference type="Proteomes" id="UP000694856">
    <property type="component" value="Chromosome 7"/>
</dbReference>
<organism evidence="3 4">
    <name type="scientific">Camelus ferus</name>
    <name type="common">Wild bactrian camel</name>
    <name type="synonym">Camelus bactrianus ferus</name>
    <dbReference type="NCBI Taxonomy" id="419612"/>
    <lineage>
        <taxon>Eukaryota</taxon>
        <taxon>Metazoa</taxon>
        <taxon>Chordata</taxon>
        <taxon>Craniata</taxon>
        <taxon>Vertebrata</taxon>
        <taxon>Euteleostomi</taxon>
        <taxon>Mammalia</taxon>
        <taxon>Eutheria</taxon>
        <taxon>Laurasiatheria</taxon>
        <taxon>Artiodactyla</taxon>
        <taxon>Tylopoda</taxon>
        <taxon>Camelidae</taxon>
        <taxon>Camelus</taxon>
    </lineage>
</organism>
<sequence length="631" mass="70156">MVIPWRFSVRVCLSHLRSFELRKELGLLRLSGCSHKARLCWLLLGTLPKLISAYEDVGDKVPENLCRQRARWSDLAENVPLERVPQEGRLDCLLLHLRVWLRAGALLVKFFPLLLLYPLTYLAPSVSSLWLHLLLKATETSGPTYIKLGQWASTRRDLFSEAFCAQFSKLHVQVTPHAWTHTEDFLREAFGEDWGRVLCFEKQEPVGSGCVAQVYKARANPAFLENDSIQRLAKASRLQPSSEAGAVRELREHLGHLGKVWGPQGSLADQSFLERLLFPKADLVGSNAVLSQASGPTHGPESDHLIPVAVKIDLRYEARNLEHFQCNFLNVNSVKFPTPLRPFVTRDVLVETYEESVPVSSYQQAGIPIDVKRKIAQLGINMLLKMLLSTFSVPGALSPSEVPWEDWARSHMCGQRVGGKKRGNRGGSVRAEAGGKREAEIFVDNFVHADLHPGNILVQGADGLPNSQEARLQQVDVCDALAVAVTPARCPLRLVLLDAGIVAELRAADLRNFRAVFMAVAMGQGQRVAELILHHARASECKDVEGFKAEMARLVTQARKDTITLEKLQVSSLLSNVFKLLMTHKVKLESNFASIVFAIMVLEGLGRSLDPKLDILEAAKPFLLKGPMTPR</sequence>
<evidence type="ECO:0000313" key="4">
    <source>
        <dbReference type="RefSeq" id="XP_032339399.1"/>
    </source>
</evidence>
<dbReference type="SUPFAM" id="SSF56112">
    <property type="entry name" value="Protein kinase-like (PK-like)"/>
    <property type="match status" value="1"/>
</dbReference>
<dbReference type="GeneID" id="102523586"/>